<evidence type="ECO:0000313" key="2">
    <source>
        <dbReference type="Proteomes" id="UP000240962"/>
    </source>
</evidence>
<reference evidence="2" key="1">
    <citation type="submission" date="2017-12" db="EMBL/GenBank/DDBJ databases">
        <authorList>
            <person name="Page C.L."/>
            <person name="McFadden E.F."/>
            <person name="Syed A.X."/>
            <person name="Lafty E.M."/>
            <person name="Hyatt D.A."/>
            <person name="Farronato D.M."/>
            <person name="Dong S.Z."/>
            <person name="Apostolopoulos E.L."/>
            <person name="Broussard G.W."/>
        </authorList>
    </citation>
    <scope>NUCLEOTIDE SEQUENCE [LARGE SCALE GENOMIC DNA]</scope>
</reference>
<dbReference type="Proteomes" id="UP000240962">
    <property type="component" value="Segment"/>
</dbReference>
<sequence>MDREESVGTIEWLLKTRKYTEKERDHIIDLANKTWGTIYDKTERKFKRRVFTCPLVGNTIYNKLYAVVPDHEEENYAM</sequence>
<accession>A0A2H5BH14</accession>
<proteinExistence type="predicted"/>
<name>A0A2H5BH14_9CAUD</name>
<organism evidence="1 2">
    <name type="scientific">Vibrio phage Thalassa</name>
    <dbReference type="NCBI Taxonomy" id="2570301"/>
    <lineage>
        <taxon>Viruses</taxon>
        <taxon>Duplodnaviria</taxon>
        <taxon>Heunggongvirae</taxon>
        <taxon>Uroviricota</taxon>
        <taxon>Caudoviricetes</taxon>
        <taxon>Demerecviridae</taxon>
        <taxon>Ermolyevavirinae</taxon>
        <taxon>Thalassavirus</taxon>
        <taxon>Thalassavirus thalassa</taxon>
    </lineage>
</organism>
<evidence type="ECO:0000313" key="1">
    <source>
        <dbReference type="EMBL" id="AUG85273.1"/>
    </source>
</evidence>
<gene>
    <name evidence="1" type="ORF">THALASSA_71</name>
</gene>
<keyword evidence="2" id="KW-1185">Reference proteome</keyword>
<protein>
    <submittedName>
        <fullName evidence="1">Uncharacterized protein</fullName>
    </submittedName>
</protein>
<dbReference type="EMBL" id="MG649967">
    <property type="protein sequence ID" value="AUG85273.1"/>
    <property type="molecule type" value="Genomic_DNA"/>
</dbReference>